<reference evidence="2" key="1">
    <citation type="journal article" date="2020" name="mSystems">
        <title>Genome- and Community-Level Interaction Insights into Carbon Utilization and Element Cycling Functions of Hydrothermarchaeota in Hydrothermal Sediment.</title>
        <authorList>
            <person name="Zhou Z."/>
            <person name="Liu Y."/>
            <person name="Xu W."/>
            <person name="Pan J."/>
            <person name="Luo Z.H."/>
            <person name="Li M."/>
        </authorList>
    </citation>
    <scope>NUCLEOTIDE SEQUENCE [LARGE SCALE GENOMIC DNA]</scope>
    <source>
        <strain evidence="2">HyVt-345</strain>
    </source>
</reference>
<evidence type="ECO:0000313" key="2">
    <source>
        <dbReference type="EMBL" id="HEA23542.1"/>
    </source>
</evidence>
<evidence type="ECO:0000256" key="1">
    <source>
        <dbReference type="SAM" id="Phobius"/>
    </source>
</evidence>
<protein>
    <submittedName>
        <fullName evidence="2">EcsC family protein</fullName>
    </submittedName>
</protein>
<dbReference type="Pfam" id="PF12787">
    <property type="entry name" value="EcsC"/>
    <property type="match status" value="1"/>
</dbReference>
<dbReference type="EMBL" id="DRGL01000081">
    <property type="protein sequence ID" value="HEA23542.1"/>
    <property type="molecule type" value="Genomic_DNA"/>
</dbReference>
<keyword evidence="1" id="KW-0472">Membrane</keyword>
<dbReference type="PANTHER" id="PTHR41260">
    <property type="entry name" value="PROTEIN ECSC"/>
    <property type="match status" value="1"/>
</dbReference>
<dbReference type="PANTHER" id="PTHR41260:SF1">
    <property type="entry name" value="PROTEIN ECSC"/>
    <property type="match status" value="1"/>
</dbReference>
<gene>
    <name evidence="2" type="ORF">ENH87_21875</name>
</gene>
<sequence length="267" mass="29061">MTATKTLTPEDQITLNTAKQKMEDIGWAMEGLNKMGSFIDGRIRLLPEKQQRWLQHVSYNVLQKVVATNLLSMKSDKLRTSPLNATYKAMVTSSGIIGGAFGATAFALDLVLTTKLMMRSIMDIARSEGEDLTTLDTQLACLQVFALGGKTKHDESLDTGYFATRLALNAAVKGSTSKLVEGLLVGASAPMLRVLGMVASRFSIQVSEKFVAQAVPVVGALGGGAINLAFIQHFQSMAEAHFGIRRLEREYGQDLIKEVYEDIKVQA</sequence>
<dbReference type="AlphaFoldDB" id="A0A831QVW1"/>
<comment type="caution">
    <text evidence="2">The sequence shown here is derived from an EMBL/GenBank/DDBJ whole genome shotgun (WGS) entry which is preliminary data.</text>
</comment>
<accession>A0A831QVW1</accession>
<dbReference type="InterPro" id="IPR024787">
    <property type="entry name" value="EcsC"/>
</dbReference>
<dbReference type="Proteomes" id="UP000886191">
    <property type="component" value="Unassembled WGS sequence"/>
</dbReference>
<keyword evidence="1" id="KW-1133">Transmembrane helix</keyword>
<keyword evidence="1" id="KW-0812">Transmembrane</keyword>
<feature type="transmembrane region" description="Helical" evidence="1">
    <location>
        <begin position="89"/>
        <end position="112"/>
    </location>
</feature>
<proteinExistence type="predicted"/>
<organism evidence="2">
    <name type="scientific">Pricia antarctica</name>
    <dbReference type="NCBI Taxonomy" id="641691"/>
    <lineage>
        <taxon>Bacteria</taxon>
        <taxon>Pseudomonadati</taxon>
        <taxon>Bacteroidota</taxon>
        <taxon>Flavobacteriia</taxon>
        <taxon>Flavobacteriales</taxon>
        <taxon>Flavobacteriaceae</taxon>
        <taxon>Pricia</taxon>
    </lineage>
</organism>
<name>A0A831QVW1_9FLAO</name>